<evidence type="ECO:0000256" key="4">
    <source>
        <dbReference type="ARBA" id="ARBA00022840"/>
    </source>
</evidence>
<sequence length="401" mass="47171">MEELDYKKYEKPESYYKDKYLQQNYLGQGSFGQVYKGVNQENGQNVAIKIMQTNTNELKKGAVTREFKMLDIQHKNIVNYIETFYIINGSCDMSQPDQNMGANLFFIMDLMDGDLDRFIQKENLAFNESQLINFYLQISEGISELHQQSISHRDIKPLNILYKKEEDGNYQLKIGDFNTIKILKQEGQSTKTYTGTKKYMPPEYNNCTDIDKLDLQKCDIYSLGVTFLELLYGTQQFSIQQIKQRDYTKKIDEKIKSEDLKNLLESMVDNVEKRPDIQTICAVLKCLNNQYNLQSKIKQEYEQQIQLKEQIISQKEQENNKIIQEKEQSQIKQNEQIQQIKNLKDSNKEMKSKIEEKIKIIQDQKQQIEKIEQEKINLKTNNEENQKLSQELAGINKGLTE</sequence>
<dbReference type="CDD" id="cd00180">
    <property type="entry name" value="PKc"/>
    <property type="match status" value="1"/>
</dbReference>
<dbReference type="Gene3D" id="1.10.510.10">
    <property type="entry name" value="Transferase(Phosphotransferase) domain 1"/>
    <property type="match status" value="1"/>
</dbReference>
<dbReference type="EMBL" id="LDAU01000119">
    <property type="protein sequence ID" value="KRX04327.1"/>
    <property type="molecule type" value="Genomic_DNA"/>
</dbReference>
<feature type="domain" description="Protein kinase" evidence="8">
    <location>
        <begin position="20"/>
        <end position="292"/>
    </location>
</feature>
<gene>
    <name evidence="9" type="ORF">PPERSA_03567</name>
</gene>
<evidence type="ECO:0000256" key="6">
    <source>
        <dbReference type="RuleBase" id="RU000304"/>
    </source>
</evidence>
<dbReference type="OMA" id="CEYLQIH"/>
<dbReference type="GO" id="GO:0005524">
    <property type="term" value="F:ATP binding"/>
    <property type="evidence" value="ECO:0007669"/>
    <property type="project" value="UniProtKB-UniRule"/>
</dbReference>
<dbReference type="GO" id="GO:0010506">
    <property type="term" value="P:regulation of autophagy"/>
    <property type="evidence" value="ECO:0007669"/>
    <property type="project" value="InterPro"/>
</dbReference>
<keyword evidence="6" id="KW-0723">Serine/threonine-protein kinase</keyword>
<evidence type="ECO:0000256" key="1">
    <source>
        <dbReference type="ARBA" id="ARBA00022679"/>
    </source>
</evidence>
<keyword evidence="2 5" id="KW-0547">Nucleotide-binding</keyword>
<dbReference type="OrthoDB" id="312177at2759"/>
<keyword evidence="4 5" id="KW-0067">ATP-binding</keyword>
<dbReference type="AlphaFoldDB" id="A0A0V0QQC4"/>
<dbReference type="GO" id="GO:0005829">
    <property type="term" value="C:cytosol"/>
    <property type="evidence" value="ECO:0007669"/>
    <property type="project" value="TreeGrafter"/>
</dbReference>
<dbReference type="Pfam" id="PF00069">
    <property type="entry name" value="Pkinase"/>
    <property type="match status" value="1"/>
</dbReference>
<name>A0A0V0QQC4_PSEPJ</name>
<reference evidence="9 10" key="1">
    <citation type="journal article" date="2015" name="Sci. Rep.">
        <title>Genome of the facultative scuticociliatosis pathogen Pseudocohnilembus persalinus provides insight into its virulence through horizontal gene transfer.</title>
        <authorList>
            <person name="Xiong J."/>
            <person name="Wang G."/>
            <person name="Cheng J."/>
            <person name="Tian M."/>
            <person name="Pan X."/>
            <person name="Warren A."/>
            <person name="Jiang C."/>
            <person name="Yuan D."/>
            <person name="Miao W."/>
        </authorList>
    </citation>
    <scope>NUCLEOTIDE SEQUENCE [LARGE SCALE GENOMIC DNA]</scope>
    <source>
        <strain evidence="9">36N120E</strain>
    </source>
</reference>
<evidence type="ECO:0000256" key="5">
    <source>
        <dbReference type="PROSITE-ProRule" id="PRU10141"/>
    </source>
</evidence>
<dbReference type="PROSITE" id="PS00107">
    <property type="entry name" value="PROTEIN_KINASE_ATP"/>
    <property type="match status" value="1"/>
</dbReference>
<dbReference type="GO" id="GO:0005776">
    <property type="term" value="C:autophagosome"/>
    <property type="evidence" value="ECO:0007669"/>
    <property type="project" value="TreeGrafter"/>
</dbReference>
<keyword evidence="1" id="KW-0808">Transferase</keyword>
<dbReference type="GO" id="GO:0000407">
    <property type="term" value="C:phagophore assembly site"/>
    <property type="evidence" value="ECO:0007669"/>
    <property type="project" value="TreeGrafter"/>
</dbReference>
<dbReference type="Proteomes" id="UP000054937">
    <property type="component" value="Unassembled WGS sequence"/>
</dbReference>
<dbReference type="SUPFAM" id="SSF56112">
    <property type="entry name" value="Protein kinase-like (PK-like)"/>
    <property type="match status" value="1"/>
</dbReference>
<dbReference type="Gene3D" id="3.30.200.20">
    <property type="entry name" value="Phosphorylase Kinase, domain 1"/>
    <property type="match status" value="1"/>
</dbReference>
<dbReference type="GO" id="GO:0004674">
    <property type="term" value="F:protein serine/threonine kinase activity"/>
    <property type="evidence" value="ECO:0007669"/>
    <property type="project" value="UniProtKB-KW"/>
</dbReference>
<dbReference type="InParanoid" id="A0A0V0QQC4"/>
<evidence type="ECO:0000259" key="8">
    <source>
        <dbReference type="PROSITE" id="PS50011"/>
    </source>
</evidence>
<dbReference type="PANTHER" id="PTHR24348:SF22">
    <property type="entry name" value="NON-SPECIFIC SERINE_THREONINE PROTEIN KINASE"/>
    <property type="match status" value="1"/>
</dbReference>
<dbReference type="InterPro" id="IPR000719">
    <property type="entry name" value="Prot_kinase_dom"/>
</dbReference>
<dbReference type="InterPro" id="IPR045269">
    <property type="entry name" value="Atg1-like"/>
</dbReference>
<dbReference type="SMART" id="SM00220">
    <property type="entry name" value="S_TKc"/>
    <property type="match status" value="1"/>
</dbReference>
<keyword evidence="10" id="KW-1185">Reference proteome</keyword>
<evidence type="ECO:0000313" key="9">
    <source>
        <dbReference type="EMBL" id="KRX04327.1"/>
    </source>
</evidence>
<dbReference type="GO" id="GO:0000045">
    <property type="term" value="P:autophagosome assembly"/>
    <property type="evidence" value="ECO:0007669"/>
    <property type="project" value="TreeGrafter"/>
</dbReference>
<evidence type="ECO:0000256" key="2">
    <source>
        <dbReference type="ARBA" id="ARBA00022741"/>
    </source>
</evidence>
<dbReference type="PANTHER" id="PTHR24348">
    <property type="entry name" value="SERINE/THREONINE-PROTEIN KINASE UNC-51-RELATED"/>
    <property type="match status" value="1"/>
</dbReference>
<protein>
    <submittedName>
        <fullName evidence="9">Protein kinase-like domain</fullName>
    </submittedName>
</protein>
<organism evidence="9 10">
    <name type="scientific">Pseudocohnilembus persalinus</name>
    <name type="common">Ciliate</name>
    <dbReference type="NCBI Taxonomy" id="266149"/>
    <lineage>
        <taxon>Eukaryota</taxon>
        <taxon>Sar</taxon>
        <taxon>Alveolata</taxon>
        <taxon>Ciliophora</taxon>
        <taxon>Intramacronucleata</taxon>
        <taxon>Oligohymenophorea</taxon>
        <taxon>Scuticociliatia</taxon>
        <taxon>Philasterida</taxon>
        <taxon>Pseudocohnilembidae</taxon>
        <taxon>Pseudocohnilembus</taxon>
    </lineage>
</organism>
<evidence type="ECO:0000313" key="10">
    <source>
        <dbReference type="Proteomes" id="UP000054937"/>
    </source>
</evidence>
<accession>A0A0V0QQC4</accession>
<evidence type="ECO:0000256" key="7">
    <source>
        <dbReference type="SAM" id="MobiDB-lite"/>
    </source>
</evidence>
<dbReference type="GO" id="GO:0016020">
    <property type="term" value="C:membrane"/>
    <property type="evidence" value="ECO:0007669"/>
    <property type="project" value="TreeGrafter"/>
</dbReference>
<comment type="caution">
    <text evidence="9">The sequence shown here is derived from an EMBL/GenBank/DDBJ whole genome shotgun (WGS) entry which is preliminary data.</text>
</comment>
<dbReference type="InterPro" id="IPR017441">
    <property type="entry name" value="Protein_kinase_ATP_BS"/>
</dbReference>
<feature type="binding site" evidence="5">
    <location>
        <position position="49"/>
    </location>
    <ligand>
        <name>ATP</name>
        <dbReference type="ChEBI" id="CHEBI:30616"/>
    </ligand>
</feature>
<dbReference type="PROSITE" id="PS50011">
    <property type="entry name" value="PROTEIN_KINASE_DOM"/>
    <property type="match status" value="1"/>
</dbReference>
<dbReference type="InterPro" id="IPR008271">
    <property type="entry name" value="Ser/Thr_kinase_AS"/>
</dbReference>
<feature type="region of interest" description="Disordered" evidence="7">
    <location>
        <begin position="379"/>
        <end position="401"/>
    </location>
</feature>
<evidence type="ECO:0000256" key="3">
    <source>
        <dbReference type="ARBA" id="ARBA00022777"/>
    </source>
</evidence>
<dbReference type="InterPro" id="IPR011009">
    <property type="entry name" value="Kinase-like_dom_sf"/>
</dbReference>
<keyword evidence="3 9" id="KW-0418">Kinase</keyword>
<dbReference type="PROSITE" id="PS00108">
    <property type="entry name" value="PROTEIN_KINASE_ST"/>
    <property type="match status" value="1"/>
</dbReference>
<proteinExistence type="inferred from homology"/>
<comment type="similarity">
    <text evidence="6">Belongs to the protein kinase superfamily.</text>
</comment>